<evidence type="ECO:0008006" key="16">
    <source>
        <dbReference type="Google" id="ProtNLM"/>
    </source>
</evidence>
<organism evidence="14 15">
    <name type="scientific">Sorangium cellulosum</name>
    <name type="common">Polyangium cellulosum</name>
    <dbReference type="NCBI Taxonomy" id="56"/>
    <lineage>
        <taxon>Bacteria</taxon>
        <taxon>Pseudomonadati</taxon>
        <taxon>Myxococcota</taxon>
        <taxon>Polyangia</taxon>
        <taxon>Polyangiales</taxon>
        <taxon>Polyangiaceae</taxon>
        <taxon>Sorangium</taxon>
    </lineage>
</organism>
<dbReference type="PANTHER" id="PTHR30069:SF29">
    <property type="entry name" value="HEMOGLOBIN AND HEMOGLOBIN-HAPTOGLOBIN-BINDING PROTEIN 1-RELATED"/>
    <property type="match status" value="1"/>
</dbReference>
<keyword evidence="7 10" id="KW-0472">Membrane</keyword>
<dbReference type="EMBL" id="CP012673">
    <property type="protein sequence ID" value="AUX46684.1"/>
    <property type="molecule type" value="Genomic_DNA"/>
</dbReference>
<keyword evidence="3" id="KW-1134">Transmembrane beta strand</keyword>
<dbReference type="InterPro" id="IPR036942">
    <property type="entry name" value="Beta-barrel_TonB_sf"/>
</dbReference>
<evidence type="ECO:0000259" key="12">
    <source>
        <dbReference type="Pfam" id="PF00593"/>
    </source>
</evidence>
<feature type="compositionally biased region" description="Low complexity" evidence="11">
    <location>
        <begin position="23"/>
        <end position="32"/>
    </location>
</feature>
<accession>A0A2L0F532</accession>
<evidence type="ECO:0000256" key="2">
    <source>
        <dbReference type="ARBA" id="ARBA00022448"/>
    </source>
</evidence>
<evidence type="ECO:0000313" key="14">
    <source>
        <dbReference type="EMBL" id="AUX46684.1"/>
    </source>
</evidence>
<keyword evidence="8" id="KW-0675">Receptor</keyword>
<feature type="region of interest" description="Disordered" evidence="11">
    <location>
        <begin position="1"/>
        <end position="32"/>
    </location>
</feature>
<evidence type="ECO:0000256" key="11">
    <source>
        <dbReference type="SAM" id="MobiDB-lite"/>
    </source>
</evidence>
<dbReference type="PANTHER" id="PTHR30069">
    <property type="entry name" value="TONB-DEPENDENT OUTER MEMBRANE RECEPTOR"/>
    <property type="match status" value="1"/>
</dbReference>
<sequence length="947" mass="98231">MIATTRRRGLLQEHRRGREGPSRTAGARRAPVRAGVGTSRRLLFVCLCLSAEVLSGCGGVETPRDDPAEGHAGGGGGGSCLAGGHGGAPGEGDTSCGGPGARFATGVVSACLGSGQGFGEDRFPDIVLGPPKGAGCCGGSLDVLSLGNGGSIVLAFEGNAIVDGPGADFLVFENAFARGGDAASVFAELATVEVSEDGAAWSAFPCTAERPPYGSCAGWRPVHANPDENDIDPLDPSSAGGGSVRSRRDRRLARPLRADHRPRRLARRLRPRRGGHRPRAVSVRRPAALACAALVAAGVAPRARGQEAVDGDRVGAIEVHVAGQRASTVAARDPTAASYVIHEDDLRAPGAAAPAVLSRVPGLQVSRTGASSDLATASLRGASSAETPVYLAGVRLNDDVTGTADLSMVPLWMIQRVEVYRGNAPEHADRLGIGGAIFFEPALPRAPRASVGLGVGSFGERSAWASVGLGDERAGALIALSRRAADNDYLYTDSRLGRALPRPNADTDAYDVWSIGRYRLPWGGSITAIVNGFARDQGTTGLSETPARAARSHVQRWLGAASAVVPCAGPAEGGVDRCRLELTTSAILSRQVVRDPRGELGLLSPVVASAGARGAEQAALRYRPADDLSVSASAAYERELLALDRAGKAPLRASRATYRASASLLYAPIASLEGYALGALELHRTRHAGAGGPARALEPSGRLGARLRLADGAVSVFGNLGRYVRVPVLGELHGSSPIVVGNPELAPERGLSAELGVRLAAASPRARGELSCELLGFSRFTSGLIAYRPAFVGVLRPYNVGSARVLGLELAASASALDHVRAGLALTALDPRDTSPGRAVANDLIPFQARLVAAPSVEVYAEPARLGVDRASLSARLFYRASRVGDPAGLRPLPEQATADVELAILALRRRLSARVAITNVFAARTFDLLNLELPGRSVHAATEVWW</sequence>
<feature type="region of interest" description="Disordered" evidence="11">
    <location>
        <begin position="219"/>
        <end position="281"/>
    </location>
</feature>
<protein>
    <recommendedName>
        <fullName evidence="16">TonB-dependent receptor</fullName>
    </recommendedName>
</protein>
<dbReference type="Pfam" id="PF00593">
    <property type="entry name" value="TonB_dep_Rec_b-barrel"/>
    <property type="match status" value="1"/>
</dbReference>
<evidence type="ECO:0000256" key="6">
    <source>
        <dbReference type="ARBA" id="ARBA00023077"/>
    </source>
</evidence>
<feature type="compositionally biased region" description="Basic residues" evidence="11">
    <location>
        <begin position="245"/>
        <end position="279"/>
    </location>
</feature>
<keyword evidence="9" id="KW-0998">Cell outer membrane</keyword>
<dbReference type="Pfam" id="PF07715">
    <property type="entry name" value="Plug"/>
    <property type="match status" value="1"/>
</dbReference>
<comment type="similarity">
    <text evidence="10">Belongs to the TonB-dependent receptor family.</text>
</comment>
<reference evidence="14 15" key="1">
    <citation type="submission" date="2015-09" db="EMBL/GenBank/DDBJ databases">
        <title>Sorangium comparison.</title>
        <authorList>
            <person name="Zaburannyi N."/>
            <person name="Bunk B."/>
            <person name="Overmann J."/>
            <person name="Mueller R."/>
        </authorList>
    </citation>
    <scope>NUCLEOTIDE SEQUENCE [LARGE SCALE GENOMIC DNA]</scope>
    <source>
        <strain evidence="14 15">So ce26</strain>
    </source>
</reference>
<evidence type="ECO:0000259" key="13">
    <source>
        <dbReference type="Pfam" id="PF07715"/>
    </source>
</evidence>
<feature type="compositionally biased region" description="Basic and acidic residues" evidence="11">
    <location>
        <begin position="10"/>
        <end position="21"/>
    </location>
</feature>
<dbReference type="InterPro" id="IPR039426">
    <property type="entry name" value="TonB-dep_rcpt-like"/>
</dbReference>
<feature type="domain" description="TonB-dependent receptor-like beta-barrel" evidence="12">
    <location>
        <begin position="700"/>
        <end position="920"/>
    </location>
</feature>
<name>A0A2L0F532_SORCE</name>
<keyword evidence="5" id="KW-0732">Signal</keyword>
<keyword evidence="4" id="KW-0812">Transmembrane</keyword>
<dbReference type="SUPFAM" id="SSF56935">
    <property type="entry name" value="Porins"/>
    <property type="match status" value="1"/>
</dbReference>
<evidence type="ECO:0000256" key="8">
    <source>
        <dbReference type="ARBA" id="ARBA00023170"/>
    </source>
</evidence>
<dbReference type="InterPro" id="IPR012910">
    <property type="entry name" value="Plug_dom"/>
</dbReference>
<dbReference type="AlphaFoldDB" id="A0A2L0F532"/>
<evidence type="ECO:0000256" key="5">
    <source>
        <dbReference type="ARBA" id="ARBA00022729"/>
    </source>
</evidence>
<evidence type="ECO:0000256" key="7">
    <source>
        <dbReference type="ARBA" id="ARBA00023136"/>
    </source>
</evidence>
<evidence type="ECO:0000313" key="15">
    <source>
        <dbReference type="Proteomes" id="UP000238348"/>
    </source>
</evidence>
<gene>
    <name evidence="14" type="ORF">SOCE26_081920</name>
</gene>
<dbReference type="GO" id="GO:0015344">
    <property type="term" value="F:siderophore uptake transmembrane transporter activity"/>
    <property type="evidence" value="ECO:0007669"/>
    <property type="project" value="TreeGrafter"/>
</dbReference>
<dbReference type="InterPro" id="IPR037066">
    <property type="entry name" value="Plug_dom_sf"/>
</dbReference>
<comment type="subcellular location">
    <subcellularLocation>
        <location evidence="1">Cell outer membrane</location>
        <topology evidence="1">Multi-pass membrane protein</topology>
    </subcellularLocation>
</comment>
<evidence type="ECO:0000256" key="9">
    <source>
        <dbReference type="ARBA" id="ARBA00023237"/>
    </source>
</evidence>
<evidence type="ECO:0000256" key="4">
    <source>
        <dbReference type="ARBA" id="ARBA00022692"/>
    </source>
</evidence>
<dbReference type="InterPro" id="IPR000531">
    <property type="entry name" value="Beta-barrel_TonB"/>
</dbReference>
<dbReference type="Gene3D" id="2.40.170.20">
    <property type="entry name" value="TonB-dependent receptor, beta-barrel domain"/>
    <property type="match status" value="1"/>
</dbReference>
<evidence type="ECO:0000256" key="10">
    <source>
        <dbReference type="RuleBase" id="RU003357"/>
    </source>
</evidence>
<evidence type="ECO:0000256" key="3">
    <source>
        <dbReference type="ARBA" id="ARBA00022452"/>
    </source>
</evidence>
<proteinExistence type="inferred from homology"/>
<keyword evidence="6 10" id="KW-0798">TonB box</keyword>
<evidence type="ECO:0000256" key="1">
    <source>
        <dbReference type="ARBA" id="ARBA00004571"/>
    </source>
</evidence>
<dbReference type="GO" id="GO:0009279">
    <property type="term" value="C:cell outer membrane"/>
    <property type="evidence" value="ECO:0007669"/>
    <property type="project" value="UniProtKB-SubCell"/>
</dbReference>
<feature type="domain" description="TonB-dependent receptor plug" evidence="13">
    <location>
        <begin position="332"/>
        <end position="435"/>
    </location>
</feature>
<dbReference type="GO" id="GO:0044718">
    <property type="term" value="P:siderophore transmembrane transport"/>
    <property type="evidence" value="ECO:0007669"/>
    <property type="project" value="TreeGrafter"/>
</dbReference>
<keyword evidence="2" id="KW-0813">Transport</keyword>
<dbReference type="Proteomes" id="UP000238348">
    <property type="component" value="Chromosome"/>
</dbReference>
<dbReference type="Gene3D" id="2.170.130.10">
    <property type="entry name" value="TonB-dependent receptor, plug domain"/>
    <property type="match status" value="1"/>
</dbReference>